<organism evidence="1 2">
    <name type="scientific">Trifolium pratense</name>
    <name type="common">Red clover</name>
    <dbReference type="NCBI Taxonomy" id="57577"/>
    <lineage>
        <taxon>Eukaryota</taxon>
        <taxon>Viridiplantae</taxon>
        <taxon>Streptophyta</taxon>
        <taxon>Embryophyta</taxon>
        <taxon>Tracheophyta</taxon>
        <taxon>Spermatophyta</taxon>
        <taxon>Magnoliopsida</taxon>
        <taxon>eudicotyledons</taxon>
        <taxon>Gunneridae</taxon>
        <taxon>Pentapetalae</taxon>
        <taxon>rosids</taxon>
        <taxon>fabids</taxon>
        <taxon>Fabales</taxon>
        <taxon>Fabaceae</taxon>
        <taxon>Papilionoideae</taxon>
        <taxon>50 kb inversion clade</taxon>
        <taxon>NPAAA clade</taxon>
        <taxon>Hologalegina</taxon>
        <taxon>IRL clade</taxon>
        <taxon>Trifolieae</taxon>
        <taxon>Trifolium</taxon>
    </lineage>
</organism>
<accession>A0A2K3KA89</accession>
<reference evidence="1 2" key="1">
    <citation type="journal article" date="2014" name="Am. J. Bot.">
        <title>Genome assembly and annotation for red clover (Trifolium pratense; Fabaceae).</title>
        <authorList>
            <person name="Istvanek J."/>
            <person name="Jaros M."/>
            <person name="Krenek A."/>
            <person name="Repkova J."/>
        </authorList>
    </citation>
    <scope>NUCLEOTIDE SEQUENCE [LARGE SCALE GENOMIC DNA]</scope>
    <source>
        <strain evidence="2">cv. Tatra</strain>
        <tissue evidence="1">Young leaves</tissue>
    </source>
</reference>
<dbReference type="AlphaFoldDB" id="A0A2K3KA89"/>
<dbReference type="Proteomes" id="UP000236291">
    <property type="component" value="Unassembled WGS sequence"/>
</dbReference>
<gene>
    <name evidence="1" type="ORF">L195_g053387</name>
</gene>
<comment type="caution">
    <text evidence="1">The sequence shown here is derived from an EMBL/GenBank/DDBJ whole genome shotgun (WGS) entry which is preliminary data.</text>
</comment>
<reference evidence="1 2" key="2">
    <citation type="journal article" date="2017" name="Front. Plant Sci.">
        <title>Gene Classification and Mining of Molecular Markers Useful in Red Clover (Trifolium pratense) Breeding.</title>
        <authorList>
            <person name="Istvanek J."/>
            <person name="Dluhosova J."/>
            <person name="Dluhos P."/>
            <person name="Patkova L."/>
            <person name="Nedelnik J."/>
            <person name="Repkova J."/>
        </authorList>
    </citation>
    <scope>NUCLEOTIDE SEQUENCE [LARGE SCALE GENOMIC DNA]</scope>
    <source>
        <strain evidence="2">cv. Tatra</strain>
        <tissue evidence="1">Young leaves</tissue>
    </source>
</reference>
<proteinExistence type="predicted"/>
<feature type="non-terminal residue" evidence="1">
    <location>
        <position position="1"/>
    </location>
</feature>
<dbReference type="EMBL" id="ASHM01089732">
    <property type="protein sequence ID" value="PNX63205.1"/>
    <property type="molecule type" value="Genomic_DNA"/>
</dbReference>
<evidence type="ECO:0000313" key="1">
    <source>
        <dbReference type="EMBL" id="PNX63205.1"/>
    </source>
</evidence>
<evidence type="ECO:0000313" key="2">
    <source>
        <dbReference type="Proteomes" id="UP000236291"/>
    </source>
</evidence>
<protein>
    <submittedName>
        <fullName evidence="1">Uncharacterized protein</fullName>
    </submittedName>
</protein>
<sequence>RVRVVLREELMAIPIDRAFASGRLALIALLAWLTARLYCKSKRGSKSNVVATLSSSSLRPLCRCYLYSIWWYTRVCLKVALLIYHAN</sequence>
<name>A0A2K3KA89_TRIPR</name>